<feature type="domain" description="SusD-like N-terminal" evidence="7">
    <location>
        <begin position="22"/>
        <end position="215"/>
    </location>
</feature>
<evidence type="ECO:0000256" key="2">
    <source>
        <dbReference type="ARBA" id="ARBA00006275"/>
    </source>
</evidence>
<gene>
    <name evidence="8" type="ORF">K8V40_08325</name>
</gene>
<accession>A0A921L656</accession>
<dbReference type="GO" id="GO:0009279">
    <property type="term" value="C:cell outer membrane"/>
    <property type="evidence" value="ECO:0007669"/>
    <property type="project" value="UniProtKB-SubCell"/>
</dbReference>
<evidence type="ECO:0000313" key="9">
    <source>
        <dbReference type="Proteomes" id="UP000722357"/>
    </source>
</evidence>
<dbReference type="PROSITE" id="PS51257">
    <property type="entry name" value="PROKAR_LIPOPROTEIN"/>
    <property type="match status" value="1"/>
</dbReference>
<name>A0A921L656_9BACT</name>
<reference evidence="8" key="1">
    <citation type="journal article" date="2021" name="PeerJ">
        <title>Extensive microbial diversity within the chicken gut microbiome revealed by metagenomics and culture.</title>
        <authorList>
            <person name="Gilroy R."/>
            <person name="Ravi A."/>
            <person name="Getino M."/>
            <person name="Pursley I."/>
            <person name="Horton D.L."/>
            <person name="Alikhan N.F."/>
            <person name="Baker D."/>
            <person name="Gharbi K."/>
            <person name="Hall N."/>
            <person name="Watson M."/>
            <person name="Adriaenssens E.M."/>
            <person name="Foster-Nyarko E."/>
            <person name="Jarju S."/>
            <person name="Secka A."/>
            <person name="Antonio M."/>
            <person name="Oren A."/>
            <person name="Chaudhuri R.R."/>
            <person name="La Ragione R."/>
            <person name="Hildebrand F."/>
            <person name="Pallen M.J."/>
        </authorList>
    </citation>
    <scope>NUCLEOTIDE SEQUENCE</scope>
    <source>
        <strain evidence="8">9794</strain>
    </source>
</reference>
<comment type="subcellular location">
    <subcellularLocation>
        <location evidence="1">Cell outer membrane</location>
    </subcellularLocation>
</comment>
<evidence type="ECO:0000256" key="4">
    <source>
        <dbReference type="ARBA" id="ARBA00023136"/>
    </source>
</evidence>
<keyword evidence="3" id="KW-0732">Signal</keyword>
<protein>
    <submittedName>
        <fullName evidence="8">RagB/SusD family nutrient uptake outer membrane protein</fullName>
    </submittedName>
</protein>
<organism evidence="8 9">
    <name type="scientific">Phocaeicola plebeius</name>
    <dbReference type="NCBI Taxonomy" id="310297"/>
    <lineage>
        <taxon>Bacteria</taxon>
        <taxon>Pseudomonadati</taxon>
        <taxon>Bacteroidota</taxon>
        <taxon>Bacteroidia</taxon>
        <taxon>Bacteroidales</taxon>
        <taxon>Bacteroidaceae</taxon>
        <taxon>Phocaeicola</taxon>
    </lineage>
</organism>
<dbReference type="InterPro" id="IPR033985">
    <property type="entry name" value="SusD-like_N"/>
</dbReference>
<sequence>MNRNIILSCITLAAFSLGSCEDFLDKEPLSLVVPTEYYKDEAQIQAAVNKLYTEVLPSHTNWSFGIFGLDSGTDNQVGFNPDVKYAKGQWKVALENDNWNWENIHNINYSLKQSLTNYNNKEVTGSEKNIRQYIGELYFLRAYAYFTMLQKWGDLPIVKEDLPLDEEYLIEMNKRSPRNEVARFILEDLGHAVEYMSDNFDTRKNRISPDVAKLLKSRVALFEASWLENFKGTAFVPNGEGWPGKSKDYNTSYEYPLGTIDKEIEFFLNEAVASAETVAEKYKNSLTQNTGKVPQSEDDPDNPYFSMFGNTDMSTFPDVLLWREYSKGLGVVNNVEVGIQHGNNGVGLTRSMVESFVMKDGKPHYAPHTGFVYDDETLAKIRENADPRLHIFLKEPDQKNLFKNMTSQETHGVEVEPYPDITNMNAEKGYSTGYTIRKGGTFDKDLCGNGNGYTGAVVFRATEALLNYMEAQYLLTRDLNSGKIMEYWKLIREAAGFEGTAVNPTTMIDATEMDKEVLDWGAYTAGTLLQDKVLYNIRRERRCELMAEGLRWMDLLRWRAMDQMITTPYHVEGFHLWNTPMQNWYEAEDLVDDGSSSATVSNVNLGEYLRPFEKNMTSGNLYRDGFVWSMAHYLEPLPIKQFQLTSSDRVTVEQSILYQNPYWPLKADSPAEK</sequence>
<dbReference type="Proteomes" id="UP000722357">
    <property type="component" value="Unassembled WGS sequence"/>
</dbReference>
<dbReference type="InterPro" id="IPR011990">
    <property type="entry name" value="TPR-like_helical_dom_sf"/>
</dbReference>
<evidence type="ECO:0000259" key="7">
    <source>
        <dbReference type="Pfam" id="PF14322"/>
    </source>
</evidence>
<keyword evidence="5" id="KW-0998">Cell outer membrane</keyword>
<dbReference type="InterPro" id="IPR012944">
    <property type="entry name" value="SusD_RagB_dom"/>
</dbReference>
<comment type="caution">
    <text evidence="8">The sequence shown here is derived from an EMBL/GenBank/DDBJ whole genome shotgun (WGS) entry which is preliminary data.</text>
</comment>
<dbReference type="EMBL" id="DYWE01000078">
    <property type="protein sequence ID" value="HJF81640.1"/>
    <property type="molecule type" value="Genomic_DNA"/>
</dbReference>
<reference evidence="8" key="2">
    <citation type="submission" date="2021-09" db="EMBL/GenBank/DDBJ databases">
        <authorList>
            <person name="Gilroy R."/>
        </authorList>
    </citation>
    <scope>NUCLEOTIDE SEQUENCE</scope>
    <source>
        <strain evidence="8">9794</strain>
    </source>
</reference>
<evidence type="ECO:0000313" key="8">
    <source>
        <dbReference type="EMBL" id="HJF81640.1"/>
    </source>
</evidence>
<dbReference type="Gene3D" id="1.25.40.390">
    <property type="match status" value="1"/>
</dbReference>
<keyword evidence="4" id="KW-0472">Membrane</keyword>
<dbReference type="Pfam" id="PF07980">
    <property type="entry name" value="SusD_RagB"/>
    <property type="match status" value="1"/>
</dbReference>
<dbReference type="SUPFAM" id="SSF48452">
    <property type="entry name" value="TPR-like"/>
    <property type="match status" value="1"/>
</dbReference>
<comment type="similarity">
    <text evidence="2">Belongs to the SusD family.</text>
</comment>
<evidence type="ECO:0000256" key="3">
    <source>
        <dbReference type="ARBA" id="ARBA00022729"/>
    </source>
</evidence>
<proteinExistence type="inferred from homology"/>
<evidence type="ECO:0000256" key="1">
    <source>
        <dbReference type="ARBA" id="ARBA00004442"/>
    </source>
</evidence>
<evidence type="ECO:0000256" key="5">
    <source>
        <dbReference type="ARBA" id="ARBA00023237"/>
    </source>
</evidence>
<feature type="domain" description="RagB/SusD" evidence="6">
    <location>
        <begin position="338"/>
        <end position="663"/>
    </location>
</feature>
<dbReference type="Pfam" id="PF14322">
    <property type="entry name" value="SusD-like_3"/>
    <property type="match status" value="1"/>
</dbReference>
<dbReference type="AlphaFoldDB" id="A0A921L656"/>
<evidence type="ECO:0000259" key="6">
    <source>
        <dbReference type="Pfam" id="PF07980"/>
    </source>
</evidence>